<name>A0A4R8DF47_9BACT</name>
<dbReference type="PANTHER" id="PTHR37419:SF1">
    <property type="entry name" value="SERINE_THREONINE-PROTEIN KINASE TOXIN HIPA"/>
    <property type="match status" value="1"/>
</dbReference>
<comment type="similarity">
    <text evidence="1">Belongs to the HipA Ser/Thr kinase family.</text>
</comment>
<reference evidence="5 6" key="1">
    <citation type="submission" date="2019-03" db="EMBL/GenBank/DDBJ databases">
        <title>Genomic Encyclopedia of Type Strains, Phase IV (KMG-IV): sequencing the most valuable type-strain genomes for metagenomic binning, comparative biology and taxonomic classification.</title>
        <authorList>
            <person name="Goeker M."/>
        </authorList>
    </citation>
    <scope>NUCLEOTIDE SEQUENCE [LARGE SCALE GENOMIC DNA]</scope>
    <source>
        <strain evidence="5 6">DSM 100059</strain>
    </source>
</reference>
<dbReference type="EMBL" id="SODV01000002">
    <property type="protein sequence ID" value="TDW96075.1"/>
    <property type="molecule type" value="Genomic_DNA"/>
</dbReference>
<dbReference type="GO" id="GO:0004674">
    <property type="term" value="F:protein serine/threonine kinase activity"/>
    <property type="evidence" value="ECO:0007669"/>
    <property type="project" value="TreeGrafter"/>
</dbReference>
<dbReference type="Gene3D" id="1.10.1070.20">
    <property type="match status" value="1"/>
</dbReference>
<comment type="caution">
    <text evidence="5">The sequence shown here is derived from an EMBL/GenBank/DDBJ whole genome shotgun (WGS) entry which is preliminary data.</text>
</comment>
<organism evidence="5 6">
    <name type="scientific">Dinghuibacter silviterrae</name>
    <dbReference type="NCBI Taxonomy" id="1539049"/>
    <lineage>
        <taxon>Bacteria</taxon>
        <taxon>Pseudomonadati</taxon>
        <taxon>Bacteroidota</taxon>
        <taxon>Chitinophagia</taxon>
        <taxon>Chitinophagales</taxon>
        <taxon>Chitinophagaceae</taxon>
        <taxon>Dinghuibacter</taxon>
    </lineage>
</organism>
<evidence type="ECO:0000256" key="3">
    <source>
        <dbReference type="ARBA" id="ARBA00022777"/>
    </source>
</evidence>
<dbReference type="AlphaFoldDB" id="A0A4R8DF47"/>
<dbReference type="Pfam" id="PF07804">
    <property type="entry name" value="HipA_C"/>
    <property type="match status" value="1"/>
</dbReference>
<evidence type="ECO:0000256" key="1">
    <source>
        <dbReference type="ARBA" id="ARBA00010164"/>
    </source>
</evidence>
<feature type="domain" description="HipA-like C-terminal" evidence="4">
    <location>
        <begin position="62"/>
        <end position="298"/>
    </location>
</feature>
<dbReference type="InterPro" id="IPR012893">
    <property type="entry name" value="HipA-like_C"/>
</dbReference>
<dbReference type="RefSeq" id="WP_133996025.1">
    <property type="nucleotide sequence ID" value="NZ_SODV01000002.1"/>
</dbReference>
<evidence type="ECO:0000256" key="2">
    <source>
        <dbReference type="ARBA" id="ARBA00022679"/>
    </source>
</evidence>
<evidence type="ECO:0000313" key="6">
    <source>
        <dbReference type="Proteomes" id="UP000294498"/>
    </source>
</evidence>
<dbReference type="OrthoDB" id="9805913at2"/>
<keyword evidence="3 5" id="KW-0418">Kinase</keyword>
<sequence>MSVPEIQYCPSTLQPGFSTYSPLAQQSLFGSRSKKVSHILQFGPPGKNSVLTREYNEKTKRISISGVQEKYSLRLQKNSLSLTGSGGTHLLKPVPAERIDRVTDIPANEHVSMQIATQVFGIKTAACGMIFFDDGSPAYITRRFDLKPDGSGKYQVEDFATLLSKTPEREGHDFKYNASYLDIAQQIQRHVAASPVVLLDFFRLLVFNYIIGNGDAHLKNFSVMETEQGDFVLSPAYDLLCTALHLDDGVLALHGGLYDGDHYEETYLQYGTYTGSSFLVFAQMAGIHPDLAGKTIDILLRDAPKAKSLVERSFLSEEAKARYMEVFEDRLKSLKIGEGQRPSPLT</sequence>
<keyword evidence="6" id="KW-1185">Reference proteome</keyword>
<dbReference type="PANTHER" id="PTHR37419">
    <property type="entry name" value="SERINE/THREONINE-PROTEIN KINASE TOXIN HIPA"/>
    <property type="match status" value="1"/>
</dbReference>
<dbReference type="Proteomes" id="UP000294498">
    <property type="component" value="Unassembled WGS sequence"/>
</dbReference>
<keyword evidence="2" id="KW-0808">Transferase</keyword>
<accession>A0A4R8DF47</accession>
<dbReference type="GO" id="GO:0005829">
    <property type="term" value="C:cytosol"/>
    <property type="evidence" value="ECO:0007669"/>
    <property type="project" value="TreeGrafter"/>
</dbReference>
<evidence type="ECO:0000313" key="5">
    <source>
        <dbReference type="EMBL" id="TDW96075.1"/>
    </source>
</evidence>
<protein>
    <submittedName>
        <fullName evidence="5">Serine/threonine-protein kinase HipA</fullName>
    </submittedName>
</protein>
<proteinExistence type="inferred from homology"/>
<dbReference type="InterPro" id="IPR052028">
    <property type="entry name" value="HipA_Ser/Thr_kinase"/>
</dbReference>
<gene>
    <name evidence="5" type="ORF">EDB95_3897</name>
</gene>
<evidence type="ECO:0000259" key="4">
    <source>
        <dbReference type="Pfam" id="PF07804"/>
    </source>
</evidence>